<comment type="caution">
    <text evidence="1">The sequence shown here is derived from an EMBL/GenBank/DDBJ whole genome shotgun (WGS) entry which is preliminary data.</text>
</comment>
<evidence type="ECO:0000313" key="2">
    <source>
        <dbReference type="Proteomes" id="UP000179934"/>
    </source>
</evidence>
<protein>
    <submittedName>
        <fullName evidence="1">Uncharacterized protein</fullName>
    </submittedName>
</protein>
<reference evidence="1 2" key="1">
    <citation type="submission" date="2016-09" db="EMBL/GenBank/DDBJ databases">
        <title>Draft Genome Sequence of Aeromonas sobria Strain 08005, Isolated from Sick Rana catesbeiana.</title>
        <authorList>
            <person name="Yang Q."/>
        </authorList>
    </citation>
    <scope>NUCLEOTIDE SEQUENCE [LARGE SCALE GENOMIC DNA]</scope>
    <source>
        <strain evidence="1 2">08005</strain>
    </source>
</reference>
<dbReference type="Proteomes" id="UP000179934">
    <property type="component" value="Unassembled WGS sequence"/>
</dbReference>
<proteinExistence type="predicted"/>
<dbReference type="OrthoDB" id="8451810at2"/>
<dbReference type="EMBL" id="MKFU01000049">
    <property type="protein sequence ID" value="OHY89376.1"/>
    <property type="molecule type" value="Genomic_DNA"/>
</dbReference>
<dbReference type="GeneID" id="58923458"/>
<evidence type="ECO:0000313" key="1">
    <source>
        <dbReference type="EMBL" id="OHY89376.1"/>
    </source>
</evidence>
<dbReference type="AlphaFoldDB" id="A0A1S2CLD2"/>
<dbReference type="RefSeq" id="WP_042022718.1">
    <property type="nucleotide sequence ID" value="NZ_CDBW01000034.1"/>
</dbReference>
<sequence length="227" mass="26564">MNTISNNTHRFIKAAYQAIRTLNHNILLDRDLYYFQHELFDNDDYINLILKLESHAERLVSNQELSLEFNDNVDIGDIYPTFYETISATPIYSDVILLEKQSILVPPKKIMNLQYLLKIPNTKNGVDIENHNFGYHFHYGKVKPNKNTINRTNLLFTFNPINKPDNMPLYYEYHASGKNIDICVEKIGENKRHPIYLTCKEKGQEIGFENFKIPAAKSDVFYNPNNQ</sequence>
<name>A0A1S2CLD2_AERSO</name>
<gene>
    <name evidence="1" type="ORF">BJD16_20740</name>
</gene>
<accession>A0A1S2CLD2</accession>
<organism evidence="1 2">
    <name type="scientific">Aeromonas sobria</name>
    <dbReference type="NCBI Taxonomy" id="646"/>
    <lineage>
        <taxon>Bacteria</taxon>
        <taxon>Pseudomonadati</taxon>
        <taxon>Pseudomonadota</taxon>
        <taxon>Gammaproteobacteria</taxon>
        <taxon>Aeromonadales</taxon>
        <taxon>Aeromonadaceae</taxon>
        <taxon>Aeromonas</taxon>
    </lineage>
</organism>